<dbReference type="EMBL" id="MN739530">
    <property type="protein sequence ID" value="QHT10990.1"/>
    <property type="molecule type" value="Genomic_DNA"/>
</dbReference>
<dbReference type="AlphaFoldDB" id="A0A6C0D3Z8"/>
<reference evidence="1" key="1">
    <citation type="journal article" date="2020" name="Nature">
        <title>Giant virus diversity and host interactions through global metagenomics.</title>
        <authorList>
            <person name="Schulz F."/>
            <person name="Roux S."/>
            <person name="Paez-Espino D."/>
            <person name="Jungbluth S."/>
            <person name="Walsh D.A."/>
            <person name="Denef V.J."/>
            <person name="McMahon K.D."/>
            <person name="Konstantinidis K.T."/>
            <person name="Eloe-Fadrosh E.A."/>
            <person name="Kyrpides N.C."/>
            <person name="Woyke T."/>
        </authorList>
    </citation>
    <scope>NUCLEOTIDE SEQUENCE</scope>
    <source>
        <strain evidence="1">GVMAG-M-3300023174-111</strain>
    </source>
</reference>
<sequence>MTDLSLSTICNQRIRQMLFTVPPQRFTPISPYPQYTQSQLDMRRKAEVLSYSATKSNTKTNNYTKAEKYALFISGRNQTTSYPTLVQTVSSEHFIAGNLFYGTSDVSLVTFNRVIVKAKAKTCPKIDIPTPTSSSNVPGPIKYLYYDRTIPLYNYATNERSYSSEPVSETDMWRTLNKQNQLCLNGINATISSVGILNPIDKPSYNFTYTTPIGLSYSAIVSNVSNSGPIDITNITLSVSSATVQVYYSGQLVQYVSPICIFSNNNMIFDISYSPLGTDSTVVSISNYIGNLSIQNLHLFTSPGFIYDIQINCIMNIVNNASLIGKYTISNEKYGVICNFSGSNVFNNCTLKSSPVSTLTSFSFTPMNI</sequence>
<proteinExistence type="predicted"/>
<accession>A0A6C0D3Z8</accession>
<organism evidence="1">
    <name type="scientific">viral metagenome</name>
    <dbReference type="NCBI Taxonomy" id="1070528"/>
    <lineage>
        <taxon>unclassified sequences</taxon>
        <taxon>metagenomes</taxon>
        <taxon>organismal metagenomes</taxon>
    </lineage>
</organism>
<protein>
    <submittedName>
        <fullName evidence="1">Uncharacterized protein</fullName>
    </submittedName>
</protein>
<evidence type="ECO:0000313" key="1">
    <source>
        <dbReference type="EMBL" id="QHT10990.1"/>
    </source>
</evidence>
<name>A0A6C0D3Z8_9ZZZZ</name>